<name>A0AA41MNH3_SCICA</name>
<reference evidence="1" key="1">
    <citation type="submission" date="2020-03" db="EMBL/GenBank/DDBJ databases">
        <title>Studies in the Genomics of Life Span.</title>
        <authorList>
            <person name="Glass D."/>
        </authorList>
    </citation>
    <scope>NUCLEOTIDE SEQUENCE</scope>
    <source>
        <strain evidence="1">SUZIE</strain>
        <tissue evidence="1">Muscle</tissue>
    </source>
</reference>
<evidence type="ECO:0000313" key="2">
    <source>
        <dbReference type="Proteomes" id="UP001166674"/>
    </source>
</evidence>
<dbReference type="Gene3D" id="1.20.1270.10">
    <property type="match status" value="1"/>
</dbReference>
<dbReference type="SUPFAM" id="SSF100934">
    <property type="entry name" value="Heat shock protein 70kD (HSP70), C-terminal subdomain"/>
    <property type="match status" value="1"/>
</dbReference>
<sequence length="105" mass="11695">MKATVEDEKLQSKINDEDKVKILDKCNEVINGLDKNQIAGKEEYEHQQKAEQSLPLHHYKLYQCSRLLPGAAGDFSGGGAEELLLAGLPQSPPLERLIKPTQVQK</sequence>
<comment type="caution">
    <text evidence="1">The sequence shown here is derived from an EMBL/GenBank/DDBJ whole genome shotgun (WGS) entry which is preliminary data.</text>
</comment>
<dbReference type="EMBL" id="JAATJV010246122">
    <property type="protein sequence ID" value="MBZ3875230.1"/>
    <property type="molecule type" value="Genomic_DNA"/>
</dbReference>
<gene>
    <name evidence="1" type="ORF">SUZIE_131900</name>
</gene>
<keyword evidence="1" id="KW-0346">Stress response</keyword>
<protein>
    <submittedName>
        <fullName evidence="1">Heat shock cognate 71 kDa protein</fullName>
    </submittedName>
</protein>
<evidence type="ECO:0000313" key="1">
    <source>
        <dbReference type="EMBL" id="MBZ3875230.1"/>
    </source>
</evidence>
<organism evidence="1 2">
    <name type="scientific">Sciurus carolinensis</name>
    <name type="common">Eastern gray squirrel</name>
    <dbReference type="NCBI Taxonomy" id="30640"/>
    <lineage>
        <taxon>Eukaryota</taxon>
        <taxon>Metazoa</taxon>
        <taxon>Chordata</taxon>
        <taxon>Craniata</taxon>
        <taxon>Vertebrata</taxon>
        <taxon>Euteleostomi</taxon>
        <taxon>Mammalia</taxon>
        <taxon>Eutheria</taxon>
        <taxon>Euarchontoglires</taxon>
        <taxon>Glires</taxon>
        <taxon>Rodentia</taxon>
        <taxon>Sciuromorpha</taxon>
        <taxon>Sciuridae</taxon>
        <taxon>Sciurinae</taxon>
        <taxon>Sciurini</taxon>
        <taxon>Sciurus</taxon>
    </lineage>
</organism>
<dbReference type="Proteomes" id="UP001166674">
    <property type="component" value="Unassembled WGS sequence"/>
</dbReference>
<proteinExistence type="predicted"/>
<accession>A0AA41MNH3</accession>
<dbReference type="AlphaFoldDB" id="A0AA41MNH3"/>
<dbReference type="InterPro" id="IPR029048">
    <property type="entry name" value="HSP70_C_sf"/>
</dbReference>
<keyword evidence="2" id="KW-1185">Reference proteome</keyword>